<comment type="caution">
    <text evidence="2">The sequence shown here is derived from an EMBL/GenBank/DDBJ whole genome shotgun (WGS) entry which is preliminary data.</text>
</comment>
<accession>A0ABW2U7T6</accession>
<evidence type="ECO:0000259" key="1">
    <source>
        <dbReference type="PROSITE" id="PS50093"/>
    </source>
</evidence>
<dbReference type="InterPro" id="IPR000601">
    <property type="entry name" value="PKD_dom"/>
</dbReference>
<dbReference type="RefSeq" id="WP_380203868.1">
    <property type="nucleotide sequence ID" value="NZ_JBHTEK010000001.1"/>
</dbReference>
<sequence length="602" mass="65189">MGHSVGSWAQYEFSAWRFGERAGLQFPSTPANGPPAAVSNNTYSIEGCASMADSAGTLQCSTNGEQVWNSQGRLMPNGQLLSGNSSNAAQGPLLLQDPGHRRRYFLFTVDAALSFSVGLRYSIVDMAQNGGLGDVLLPNSLPVPGPTPNYVLTEALTGVRHANGTDYWVVVHGWQNNEFLSYRLLPSGLDPVPVRSQVGSAHGPVGPPATPYGRVSLRASPDGRRLAAGVPNQGVELFSFDNITGRVSNPRTIPVPLASGFSGYGLEFSADNNVLYATETSRLYQIDLFNNLSSVLLGADNYCFLQRGPDSRIYVARYQSRALGVIAFPNVVGLGCLFQPGGQDLGGRRSFYGLPNLPNQPARPTRIVPPRVLCAGTAATFRAEGFLVTGSNEEWDFGDPTTGPANYATGNPVSHRYARAGRYTVALTLATSLGVVRRTQEVMVGETPSVRLSPRDTLGCEEEGVWLSATPQPPGTVFRWQDGSADSTYRALRPGRYTLEVTTPAGCTARDSVLVSTRLCGLALPNIITPNGDAANQHFVLRGLHAPDWNVHIFSRWGQEVFRQEPYDNTWAAQGHPDGVYFYQLVHRTTGQRIKGWVEVRR</sequence>
<dbReference type="InterPro" id="IPR013783">
    <property type="entry name" value="Ig-like_fold"/>
</dbReference>
<dbReference type="Gene3D" id="2.60.40.10">
    <property type="entry name" value="Immunoglobulins"/>
    <property type="match status" value="1"/>
</dbReference>
<name>A0ABW2U7T6_9BACT</name>
<dbReference type="Proteomes" id="UP001596513">
    <property type="component" value="Unassembled WGS sequence"/>
</dbReference>
<evidence type="ECO:0000313" key="3">
    <source>
        <dbReference type="Proteomes" id="UP001596513"/>
    </source>
</evidence>
<dbReference type="SUPFAM" id="SSF63829">
    <property type="entry name" value="Calcium-dependent phosphotriesterase"/>
    <property type="match status" value="1"/>
</dbReference>
<dbReference type="SUPFAM" id="SSF49299">
    <property type="entry name" value="PKD domain"/>
    <property type="match status" value="1"/>
</dbReference>
<dbReference type="SMART" id="SM00089">
    <property type="entry name" value="PKD"/>
    <property type="match status" value="1"/>
</dbReference>
<gene>
    <name evidence="2" type="ORF">ACFQT0_14815</name>
</gene>
<proteinExistence type="predicted"/>
<dbReference type="PROSITE" id="PS50093">
    <property type="entry name" value="PKD"/>
    <property type="match status" value="1"/>
</dbReference>
<dbReference type="InterPro" id="IPR022409">
    <property type="entry name" value="PKD/Chitinase_dom"/>
</dbReference>
<dbReference type="InterPro" id="IPR035986">
    <property type="entry name" value="PKD_dom_sf"/>
</dbReference>
<dbReference type="EMBL" id="JBHTEK010000001">
    <property type="protein sequence ID" value="MFC7668504.1"/>
    <property type="molecule type" value="Genomic_DNA"/>
</dbReference>
<dbReference type="Pfam" id="PF18911">
    <property type="entry name" value="PKD_4"/>
    <property type="match status" value="1"/>
</dbReference>
<feature type="domain" description="PKD" evidence="1">
    <location>
        <begin position="394"/>
        <end position="444"/>
    </location>
</feature>
<dbReference type="CDD" id="cd00146">
    <property type="entry name" value="PKD"/>
    <property type="match status" value="1"/>
</dbReference>
<organism evidence="2 3">
    <name type="scientific">Hymenobacter humi</name>
    <dbReference type="NCBI Taxonomy" id="1411620"/>
    <lineage>
        <taxon>Bacteria</taxon>
        <taxon>Pseudomonadati</taxon>
        <taxon>Bacteroidota</taxon>
        <taxon>Cytophagia</taxon>
        <taxon>Cytophagales</taxon>
        <taxon>Hymenobacteraceae</taxon>
        <taxon>Hymenobacter</taxon>
    </lineage>
</organism>
<reference evidence="3" key="1">
    <citation type="journal article" date="2019" name="Int. J. Syst. Evol. Microbiol.">
        <title>The Global Catalogue of Microorganisms (GCM) 10K type strain sequencing project: providing services to taxonomists for standard genome sequencing and annotation.</title>
        <authorList>
            <consortium name="The Broad Institute Genomics Platform"/>
            <consortium name="The Broad Institute Genome Sequencing Center for Infectious Disease"/>
            <person name="Wu L."/>
            <person name="Ma J."/>
        </authorList>
    </citation>
    <scope>NUCLEOTIDE SEQUENCE [LARGE SCALE GENOMIC DNA]</scope>
    <source>
        <strain evidence="3">JCM 19635</strain>
    </source>
</reference>
<dbReference type="Pfam" id="PF13585">
    <property type="entry name" value="CHU_C"/>
    <property type="match status" value="1"/>
</dbReference>
<keyword evidence="3" id="KW-1185">Reference proteome</keyword>
<evidence type="ECO:0000313" key="2">
    <source>
        <dbReference type="EMBL" id="MFC7668504.1"/>
    </source>
</evidence>
<protein>
    <submittedName>
        <fullName evidence="2">Gliding motility-associated C-terminal domain-containing protein</fullName>
    </submittedName>
</protein>